<dbReference type="InterPro" id="IPR003615">
    <property type="entry name" value="HNH_nuc"/>
</dbReference>
<name>A0A0G0HR76_9BACT</name>
<dbReference type="CDD" id="cd00085">
    <property type="entry name" value="HNHc"/>
    <property type="match status" value="1"/>
</dbReference>
<protein>
    <recommendedName>
        <fullName evidence="3">HNH endonuclease</fullName>
    </recommendedName>
</protein>
<dbReference type="Proteomes" id="UP000034603">
    <property type="component" value="Unassembled WGS sequence"/>
</dbReference>
<evidence type="ECO:0000313" key="1">
    <source>
        <dbReference type="EMBL" id="KKQ45638.1"/>
    </source>
</evidence>
<reference evidence="1 2" key="1">
    <citation type="journal article" date="2015" name="Nature">
        <title>rRNA introns, odd ribosomes, and small enigmatic genomes across a large radiation of phyla.</title>
        <authorList>
            <person name="Brown C.T."/>
            <person name="Hug L.A."/>
            <person name="Thomas B.C."/>
            <person name="Sharon I."/>
            <person name="Castelle C.J."/>
            <person name="Singh A."/>
            <person name="Wilkins M.J."/>
            <person name="Williams K.H."/>
            <person name="Banfield J.F."/>
        </authorList>
    </citation>
    <scope>NUCLEOTIDE SEQUENCE [LARGE SCALE GENOMIC DNA]</scope>
</reference>
<evidence type="ECO:0008006" key="3">
    <source>
        <dbReference type="Google" id="ProtNLM"/>
    </source>
</evidence>
<sequence>MGSKINKMPSKKLTIELIPQSSWNNNLRTLLGKEKWQILRKKVLETWGEKCAICGVNTKKLDCHEVWEFNTKSSTQNLKDIIPLCKNCHAVKHIGLSELQSTKGERNFKRLITHYMKVNKCTRYDFEKDKKDAYKLFENRSQISWKLALNNIDIV</sequence>
<dbReference type="AlphaFoldDB" id="A0A0G0HR76"/>
<accession>A0A0G0HR76</accession>
<proteinExistence type="predicted"/>
<gene>
    <name evidence="1" type="ORF">US62_C0011G0002</name>
</gene>
<dbReference type="EMBL" id="LBTR01000011">
    <property type="protein sequence ID" value="KKQ45638.1"/>
    <property type="molecule type" value="Genomic_DNA"/>
</dbReference>
<evidence type="ECO:0000313" key="2">
    <source>
        <dbReference type="Proteomes" id="UP000034603"/>
    </source>
</evidence>
<comment type="caution">
    <text evidence="1">The sequence shown here is derived from an EMBL/GenBank/DDBJ whole genome shotgun (WGS) entry which is preliminary data.</text>
</comment>
<organism evidence="1 2">
    <name type="scientific">Candidatus Woesebacteria bacterium GW2011_GWA1_37_8</name>
    <dbReference type="NCBI Taxonomy" id="1618546"/>
    <lineage>
        <taxon>Bacteria</taxon>
        <taxon>Candidatus Woeseibacteriota</taxon>
    </lineage>
</organism>